<evidence type="ECO:0000256" key="2">
    <source>
        <dbReference type="ARBA" id="ARBA00023125"/>
    </source>
</evidence>
<proteinExistence type="predicted"/>
<dbReference type="InterPro" id="IPR011010">
    <property type="entry name" value="DNA_brk_join_enz"/>
</dbReference>
<dbReference type="AlphaFoldDB" id="A0A557SVS9"/>
<dbReference type="InterPro" id="IPR050090">
    <property type="entry name" value="Tyrosine_recombinase_XerCD"/>
</dbReference>
<evidence type="ECO:0000313" key="6">
    <source>
        <dbReference type="EMBL" id="TVP40712.1"/>
    </source>
</evidence>
<dbReference type="EMBL" id="VOAH01000006">
    <property type="protein sequence ID" value="TVP40712.1"/>
    <property type="molecule type" value="Genomic_DNA"/>
</dbReference>
<keyword evidence="2" id="KW-0238">DNA-binding</keyword>
<dbReference type="PANTHER" id="PTHR30349:SF41">
    <property type="entry name" value="INTEGRASE_RECOMBINASE PROTEIN MJ0367-RELATED"/>
    <property type="match status" value="1"/>
</dbReference>
<feature type="coiled-coil region" evidence="4">
    <location>
        <begin position="380"/>
        <end position="407"/>
    </location>
</feature>
<evidence type="ECO:0000313" key="7">
    <source>
        <dbReference type="Proteomes" id="UP000315289"/>
    </source>
</evidence>
<dbReference type="PANTHER" id="PTHR30349">
    <property type="entry name" value="PHAGE INTEGRASE-RELATED"/>
    <property type="match status" value="1"/>
</dbReference>
<evidence type="ECO:0000256" key="4">
    <source>
        <dbReference type="SAM" id="Coils"/>
    </source>
</evidence>
<keyword evidence="4" id="KW-0175">Coiled coil</keyword>
<dbReference type="InterPro" id="IPR013762">
    <property type="entry name" value="Integrase-like_cat_sf"/>
</dbReference>
<gene>
    <name evidence="6" type="ORF">NARC_60099</name>
</gene>
<dbReference type="InterPro" id="IPR002104">
    <property type="entry name" value="Integrase_catalytic"/>
</dbReference>
<keyword evidence="3" id="KW-0233">DNA recombination</keyword>
<dbReference type="Proteomes" id="UP000315289">
    <property type="component" value="Unassembled WGS sequence"/>
</dbReference>
<evidence type="ECO:0000256" key="3">
    <source>
        <dbReference type="ARBA" id="ARBA00023172"/>
    </source>
</evidence>
<keyword evidence="7" id="KW-1185">Reference proteome</keyword>
<dbReference type="Gene3D" id="1.10.443.10">
    <property type="entry name" value="Intergrase catalytic core"/>
    <property type="match status" value="1"/>
</dbReference>
<sequence length="424" mass="49062">MTVNLDNPTASVASINPVLANYKTHPAYSLFISALRSKHTKIKYDGCLQKYLRLSIHKSLDSLDQVLQKNSKVIESEITQQLIEMKNAGSSYSTVSVHLAALYHFFSINDVIINRKKLSKFLGEQENKYEYRSYTLEEISSLLSLSDERGKAIVLLMVSTGMRVGALPSIKLRHLTRHNLEDGKYVYRIQVYATSRKDSYFTFCTPECAKAIDDYLSYRKRVDRSLVQDMNTGNWGPHETYLFTKLFDLDESTLSSNSELYKEPMSALGLRAYIVKKLKKLNLRKEWLLTENSSVYRASHKNELHPCHSFRIFAITNMQRSKIDKTVREMLVGHSTGLDSAYYKPSEGEILQEYLKAVDSLTISNESRLTSKLSRYNTMFERLAHQLEDLDTKFERAQKNREKFLELLEPDQQKTFRMLWGTDE</sequence>
<feature type="domain" description="Tyr recombinase" evidence="5">
    <location>
        <begin position="129"/>
        <end position="355"/>
    </location>
</feature>
<accession>A0A557SVS9</accession>
<protein>
    <recommendedName>
        <fullName evidence="5">Tyr recombinase domain-containing protein</fullName>
    </recommendedName>
</protein>
<dbReference type="PROSITE" id="PS51898">
    <property type="entry name" value="TYR_RECOMBINASE"/>
    <property type="match status" value="1"/>
</dbReference>
<dbReference type="GO" id="GO:0006310">
    <property type="term" value="P:DNA recombination"/>
    <property type="evidence" value="ECO:0007669"/>
    <property type="project" value="UniProtKB-KW"/>
</dbReference>
<evidence type="ECO:0000256" key="1">
    <source>
        <dbReference type="ARBA" id="ARBA00022908"/>
    </source>
</evidence>
<dbReference type="GO" id="GO:0015074">
    <property type="term" value="P:DNA integration"/>
    <property type="evidence" value="ECO:0007669"/>
    <property type="project" value="UniProtKB-KW"/>
</dbReference>
<name>A0A557SVS9_9ARCH</name>
<dbReference type="GO" id="GO:0003677">
    <property type="term" value="F:DNA binding"/>
    <property type="evidence" value="ECO:0007669"/>
    <property type="project" value="UniProtKB-KW"/>
</dbReference>
<comment type="caution">
    <text evidence="6">The sequence shown here is derived from an EMBL/GenBank/DDBJ whole genome shotgun (WGS) entry which is preliminary data.</text>
</comment>
<reference evidence="6 7" key="1">
    <citation type="journal article" date="2019" name="Front. Microbiol.">
        <title>Ammonia Oxidation by the Arctic Terrestrial Thaumarchaeote Candidatus Nitrosocosmicus arcticus Is Stimulated by Increasing Temperatures.</title>
        <authorList>
            <person name="Alves R.J.E."/>
            <person name="Kerou M."/>
            <person name="Zappe A."/>
            <person name="Bittner R."/>
            <person name="Abby S.S."/>
            <person name="Schmidt H.A."/>
            <person name="Pfeifer K."/>
            <person name="Schleper C."/>
        </authorList>
    </citation>
    <scope>NUCLEOTIDE SEQUENCE [LARGE SCALE GENOMIC DNA]</scope>
    <source>
        <strain evidence="6 7">Kfb</strain>
    </source>
</reference>
<evidence type="ECO:0000259" key="5">
    <source>
        <dbReference type="PROSITE" id="PS51898"/>
    </source>
</evidence>
<keyword evidence="1" id="KW-0229">DNA integration</keyword>
<dbReference type="SUPFAM" id="SSF56349">
    <property type="entry name" value="DNA breaking-rejoining enzymes"/>
    <property type="match status" value="1"/>
</dbReference>
<organism evidence="6 7">
    <name type="scientific">Candidatus Nitrosocosmicus arcticus</name>
    <dbReference type="NCBI Taxonomy" id="2035267"/>
    <lineage>
        <taxon>Archaea</taxon>
        <taxon>Nitrososphaerota</taxon>
        <taxon>Nitrososphaeria</taxon>
        <taxon>Nitrososphaerales</taxon>
        <taxon>Nitrososphaeraceae</taxon>
        <taxon>Candidatus Nitrosocosmicus</taxon>
    </lineage>
</organism>
<dbReference type="RefSeq" id="WP_144730198.1">
    <property type="nucleotide sequence ID" value="NZ_ML675582.1"/>
</dbReference>
<dbReference type="OrthoDB" id="12201at2157"/>